<feature type="compositionally biased region" description="Low complexity" evidence="1">
    <location>
        <begin position="70"/>
        <end position="91"/>
    </location>
</feature>
<dbReference type="Proteomes" id="UP000822688">
    <property type="component" value="Chromosome 2"/>
</dbReference>
<dbReference type="AlphaFoldDB" id="A0A8T0ISH9"/>
<reference evidence="2" key="1">
    <citation type="submission" date="2020-06" db="EMBL/GenBank/DDBJ databases">
        <title>WGS assembly of Ceratodon purpureus strain R40.</title>
        <authorList>
            <person name="Carey S.B."/>
            <person name="Jenkins J."/>
            <person name="Shu S."/>
            <person name="Lovell J.T."/>
            <person name="Sreedasyam A."/>
            <person name="Maumus F."/>
            <person name="Tiley G.P."/>
            <person name="Fernandez-Pozo N."/>
            <person name="Barry K."/>
            <person name="Chen C."/>
            <person name="Wang M."/>
            <person name="Lipzen A."/>
            <person name="Daum C."/>
            <person name="Saski C.A."/>
            <person name="Payton A.C."/>
            <person name="Mcbreen J.C."/>
            <person name="Conrad R.E."/>
            <person name="Kollar L.M."/>
            <person name="Olsson S."/>
            <person name="Huttunen S."/>
            <person name="Landis J.B."/>
            <person name="Wickett N.J."/>
            <person name="Johnson M.G."/>
            <person name="Rensing S.A."/>
            <person name="Grimwood J."/>
            <person name="Schmutz J."/>
            <person name="Mcdaniel S.F."/>
        </authorList>
    </citation>
    <scope>NUCLEOTIDE SEQUENCE</scope>
    <source>
        <strain evidence="2">R40</strain>
    </source>
</reference>
<evidence type="ECO:0000256" key="1">
    <source>
        <dbReference type="SAM" id="MobiDB-lite"/>
    </source>
</evidence>
<feature type="compositionally biased region" description="Basic residues" evidence="1">
    <location>
        <begin position="203"/>
        <end position="215"/>
    </location>
</feature>
<name>A0A8T0ISH9_CERPU</name>
<accession>A0A8T0ISH9</accession>
<evidence type="ECO:0000313" key="2">
    <source>
        <dbReference type="EMBL" id="KAG0585969.1"/>
    </source>
</evidence>
<comment type="caution">
    <text evidence="2">The sequence shown here is derived from an EMBL/GenBank/DDBJ whole genome shotgun (WGS) entry which is preliminary data.</text>
</comment>
<keyword evidence="3" id="KW-1185">Reference proteome</keyword>
<feature type="region of interest" description="Disordered" evidence="1">
    <location>
        <begin position="69"/>
        <end position="91"/>
    </location>
</feature>
<proteinExistence type="predicted"/>
<organism evidence="2 3">
    <name type="scientific">Ceratodon purpureus</name>
    <name type="common">Fire moss</name>
    <name type="synonym">Dicranum purpureum</name>
    <dbReference type="NCBI Taxonomy" id="3225"/>
    <lineage>
        <taxon>Eukaryota</taxon>
        <taxon>Viridiplantae</taxon>
        <taxon>Streptophyta</taxon>
        <taxon>Embryophyta</taxon>
        <taxon>Bryophyta</taxon>
        <taxon>Bryophytina</taxon>
        <taxon>Bryopsida</taxon>
        <taxon>Dicranidae</taxon>
        <taxon>Pseudoditrichales</taxon>
        <taxon>Ditrichaceae</taxon>
        <taxon>Ceratodon</taxon>
    </lineage>
</organism>
<sequence length="215" mass="24957">MNHSKSLLFLVLQEHHIIESPLILQSPCNNKASLTNLLRHTCTKHISPLNHKTTINIISLACQKPPIFPTTSQTKHTTTQKQTKNQLPKTTAMQTNNATRTRRYHHQQPNCIKNIARRMKTYEQPLAQVQSGPHLQLALPHPDMMNIIPRKNSSIKTKLQSQMLCLLDSRSNANARRLITNKAWPLRPLYARQGSYLEPTRPHRDRKHRPYRRRT</sequence>
<gene>
    <name evidence="2" type="ORF">KC19_2G052900</name>
</gene>
<protein>
    <submittedName>
        <fullName evidence="2">Uncharacterized protein</fullName>
    </submittedName>
</protein>
<dbReference type="EMBL" id="CM026422">
    <property type="protein sequence ID" value="KAG0585969.1"/>
    <property type="molecule type" value="Genomic_DNA"/>
</dbReference>
<evidence type="ECO:0000313" key="3">
    <source>
        <dbReference type="Proteomes" id="UP000822688"/>
    </source>
</evidence>
<feature type="region of interest" description="Disordered" evidence="1">
    <location>
        <begin position="195"/>
        <end position="215"/>
    </location>
</feature>